<dbReference type="AlphaFoldDB" id="A0A1I3MDD5"/>
<keyword evidence="2" id="KW-1185">Reference proteome</keyword>
<organism evidence="1 2">
    <name type="scientific">Jannaschia pohangensis</name>
    <dbReference type="NCBI Taxonomy" id="390807"/>
    <lineage>
        <taxon>Bacteria</taxon>
        <taxon>Pseudomonadati</taxon>
        <taxon>Pseudomonadota</taxon>
        <taxon>Alphaproteobacteria</taxon>
        <taxon>Rhodobacterales</taxon>
        <taxon>Roseobacteraceae</taxon>
        <taxon>Jannaschia</taxon>
    </lineage>
</organism>
<dbReference type="Proteomes" id="UP000199110">
    <property type="component" value="Unassembled WGS sequence"/>
</dbReference>
<reference evidence="1 2" key="1">
    <citation type="submission" date="2016-10" db="EMBL/GenBank/DDBJ databases">
        <authorList>
            <person name="de Groot N.N."/>
        </authorList>
    </citation>
    <scope>NUCLEOTIDE SEQUENCE [LARGE SCALE GENOMIC DNA]</scope>
    <source>
        <strain evidence="1 2">DSM 19073</strain>
    </source>
</reference>
<evidence type="ECO:0000313" key="2">
    <source>
        <dbReference type="Proteomes" id="UP000199110"/>
    </source>
</evidence>
<evidence type="ECO:0000313" key="1">
    <source>
        <dbReference type="EMBL" id="SFI94706.1"/>
    </source>
</evidence>
<proteinExistence type="predicted"/>
<accession>A0A1I3MDD5</accession>
<dbReference type="EMBL" id="FORA01000002">
    <property type="protein sequence ID" value="SFI94706.1"/>
    <property type="molecule type" value="Genomic_DNA"/>
</dbReference>
<sequence length="237" mass="25785">MILDDLLTRLLMPVARLAIGRGLGVRDLSDPLKRAFLAVAEQQEGARQTDSRLALVTGLQRRDVVRLRDARPAERLPSAPARLLTDWPEGAATLPRIGPAPSFEALARATSQDIHPRTLLDLLVAAGSVAAEGDDVRLVRRAYVPGGGSPEQLEYLAANLHDHGTAAVSNVLSGAEFFDRAAHYTGFHADQVEDLRALFERRQMEVLREIAQAASAMEGGGPLRARFGGYAYWEDTE</sequence>
<protein>
    <submittedName>
        <fullName evidence="1">Uncharacterized protein</fullName>
    </submittedName>
</protein>
<gene>
    <name evidence="1" type="ORF">SAMN04488095_1803</name>
</gene>
<dbReference type="STRING" id="390807.SAMN04488095_1803"/>
<name>A0A1I3MDD5_9RHOB</name>